<feature type="non-terminal residue" evidence="1">
    <location>
        <position position="55"/>
    </location>
</feature>
<protein>
    <submittedName>
        <fullName evidence="1">Uncharacterized protein</fullName>
    </submittedName>
</protein>
<reference evidence="1 2" key="1">
    <citation type="journal article" date="2012" name="J. Bacteriol.">
        <title>Genome Sequence of "Candidatus Nitrosoarchaeum limnia" BG20, a Low-Salinity Ammonia-Oxidizing Archaeon from the San Francisco Bay Estuary.</title>
        <authorList>
            <person name="Mosier A.C."/>
            <person name="Allen E.E."/>
            <person name="Kim M."/>
            <person name="Ferriera S."/>
            <person name="Francis C.A."/>
        </authorList>
    </citation>
    <scope>NUCLEOTIDE SEQUENCE [LARGE SCALE GENOMIC DNA]</scope>
    <source>
        <strain evidence="1 2">BG20</strain>
    </source>
</reference>
<keyword evidence="2" id="KW-1185">Reference proteome</keyword>
<gene>
    <name evidence="1" type="ORF">BG20_I1809</name>
</gene>
<comment type="caution">
    <text evidence="1">The sequence shown here is derived from an EMBL/GenBank/DDBJ whole genome shotgun (WGS) entry which is preliminary data.</text>
</comment>
<dbReference type="AlphaFoldDB" id="S2E9N9"/>
<evidence type="ECO:0000313" key="1">
    <source>
        <dbReference type="EMBL" id="EPA06076.1"/>
    </source>
</evidence>
<proteinExistence type="predicted"/>
<name>S2E9N9_9ARCH</name>
<evidence type="ECO:0000313" key="2">
    <source>
        <dbReference type="Proteomes" id="UP000014065"/>
    </source>
</evidence>
<dbReference type="Proteomes" id="UP000014065">
    <property type="component" value="Unassembled WGS sequence"/>
</dbReference>
<accession>S2E9N9</accession>
<organism evidence="1 2">
    <name type="scientific">Candidatus Nitrosarchaeum limnium BG20</name>
    <dbReference type="NCBI Taxonomy" id="859192"/>
    <lineage>
        <taxon>Archaea</taxon>
        <taxon>Nitrososphaerota</taxon>
        <taxon>Nitrososphaeria</taxon>
        <taxon>Nitrosopumilales</taxon>
        <taxon>Nitrosopumilaceae</taxon>
        <taxon>Nitrosarchaeum</taxon>
    </lineage>
</organism>
<sequence>MLSKTERNYLSRKINPNKNYEYKILYSIRKKLKEFYHLELPLINSSPKVHCAVGA</sequence>
<dbReference type="EMBL" id="AHJG01000109">
    <property type="protein sequence ID" value="EPA06076.1"/>
    <property type="molecule type" value="Genomic_DNA"/>
</dbReference>